<dbReference type="Pfam" id="PF13843">
    <property type="entry name" value="DDE_Tnp_1_7"/>
    <property type="match status" value="1"/>
</dbReference>
<dbReference type="AlphaFoldDB" id="A0A7J5ZH71"/>
<protein>
    <recommendedName>
        <fullName evidence="1">PiggyBac transposable element-derived protein domain-containing protein</fullName>
    </recommendedName>
</protein>
<name>A0A7J5ZH71_DISMA</name>
<proteinExistence type="predicted"/>
<dbReference type="PANTHER" id="PTHR46599:SF3">
    <property type="entry name" value="PIGGYBAC TRANSPOSABLE ELEMENT-DERIVED PROTEIN 4"/>
    <property type="match status" value="1"/>
</dbReference>
<evidence type="ECO:0000259" key="1">
    <source>
        <dbReference type="Pfam" id="PF13843"/>
    </source>
</evidence>
<dbReference type="OrthoDB" id="118105at2759"/>
<dbReference type="EMBL" id="JAAKFY010000002">
    <property type="protein sequence ID" value="KAF3861162.1"/>
    <property type="molecule type" value="Genomic_DNA"/>
</dbReference>
<keyword evidence="3" id="KW-1185">Reference proteome</keyword>
<gene>
    <name evidence="2" type="ORF">F7725_001417</name>
</gene>
<organism evidence="2 3">
    <name type="scientific">Dissostichus mawsoni</name>
    <name type="common">Antarctic cod</name>
    <dbReference type="NCBI Taxonomy" id="36200"/>
    <lineage>
        <taxon>Eukaryota</taxon>
        <taxon>Metazoa</taxon>
        <taxon>Chordata</taxon>
        <taxon>Craniata</taxon>
        <taxon>Vertebrata</taxon>
        <taxon>Euteleostomi</taxon>
        <taxon>Actinopterygii</taxon>
        <taxon>Neopterygii</taxon>
        <taxon>Teleostei</taxon>
        <taxon>Neoteleostei</taxon>
        <taxon>Acanthomorphata</taxon>
        <taxon>Eupercaria</taxon>
        <taxon>Perciformes</taxon>
        <taxon>Notothenioidei</taxon>
        <taxon>Nototheniidae</taxon>
        <taxon>Dissostichus</taxon>
    </lineage>
</organism>
<dbReference type="PANTHER" id="PTHR46599">
    <property type="entry name" value="PIGGYBAC TRANSPOSABLE ELEMENT-DERIVED PROTEIN 4"/>
    <property type="match status" value="1"/>
</dbReference>
<evidence type="ECO:0000313" key="2">
    <source>
        <dbReference type="EMBL" id="KAF3861162.1"/>
    </source>
</evidence>
<comment type="caution">
    <text evidence="2">The sequence shown here is derived from an EMBL/GenBank/DDBJ whole genome shotgun (WGS) entry which is preliminary data.</text>
</comment>
<feature type="domain" description="PiggyBac transposable element-derived protein" evidence="1">
    <location>
        <begin position="2"/>
        <end position="235"/>
    </location>
</feature>
<dbReference type="Proteomes" id="UP000518266">
    <property type="component" value="Unassembled WGS sequence"/>
</dbReference>
<reference evidence="2 3" key="1">
    <citation type="submission" date="2020-03" db="EMBL/GenBank/DDBJ databases">
        <title>Dissostichus mawsoni Genome sequencing and assembly.</title>
        <authorList>
            <person name="Park H."/>
        </authorList>
    </citation>
    <scope>NUCLEOTIDE SEQUENCE [LARGE SCALE GENOMIC DNA]</scope>
    <source>
        <strain evidence="2">DM0001</strain>
        <tissue evidence="2">Muscle</tissue>
    </source>
</reference>
<evidence type="ECO:0000313" key="3">
    <source>
        <dbReference type="Proteomes" id="UP000518266"/>
    </source>
</evidence>
<sequence length="252" mass="29319">MVWKVLTQEEFFNFLGIIIFSGLVHVHQRTDYWRTTWPYNFSFPADKMSRNHFETIMWSLHISNPEEDEENDRKRNTAEYDRLFKPLYTEITAACKAHFQPYQNISIDERMVASKARSSMKQYLKDKPTKWGFKLFVLADSSTAYTWNFFVYAGKSEFTQGQGLSYSSVIDLLPFSLLGAGYTLFVDNFYTSPALFGDLSTKGIGCFGTIRKNRVGFPHTELNDLPKKAERGDLRWIRRSKLLFVSGWTAVK</sequence>
<accession>A0A7J5ZH71</accession>
<dbReference type="InterPro" id="IPR029526">
    <property type="entry name" value="PGBD"/>
</dbReference>